<dbReference type="Pfam" id="PF01052">
    <property type="entry name" value="FliMN_C"/>
    <property type="match status" value="1"/>
</dbReference>
<dbReference type="PRINTS" id="PR00955">
    <property type="entry name" value="FLGMOTORFLIM"/>
</dbReference>
<dbReference type="Proteomes" id="UP000075394">
    <property type="component" value="Unassembled WGS sequence"/>
</dbReference>
<dbReference type="InterPro" id="IPR001543">
    <property type="entry name" value="FliN-like_C"/>
</dbReference>
<comment type="subcellular location">
    <subcellularLocation>
        <location evidence="1">Bacterial flagellum basal body</location>
    </subcellularLocation>
    <subcellularLocation>
        <location evidence="2">Cell inner membrane</location>
        <topology evidence="2">Peripheral membrane protein</topology>
    </subcellularLocation>
</comment>
<evidence type="ECO:0000256" key="7">
    <source>
        <dbReference type="ARBA" id="ARBA00022519"/>
    </source>
</evidence>
<dbReference type="GO" id="GO:0009425">
    <property type="term" value="C:bacterial-type flagellum basal body"/>
    <property type="evidence" value="ECO:0007669"/>
    <property type="project" value="UniProtKB-SubCell"/>
</dbReference>
<evidence type="ECO:0000256" key="5">
    <source>
        <dbReference type="ARBA" id="ARBA00022475"/>
    </source>
</evidence>
<dbReference type="PANTHER" id="PTHR30034">
    <property type="entry name" value="FLAGELLAR MOTOR SWITCH PROTEIN FLIM"/>
    <property type="match status" value="1"/>
</dbReference>
<evidence type="ECO:0000259" key="13">
    <source>
        <dbReference type="Pfam" id="PF01052"/>
    </source>
</evidence>
<evidence type="ECO:0000256" key="4">
    <source>
        <dbReference type="ARBA" id="ARBA00021898"/>
    </source>
</evidence>
<dbReference type="GO" id="GO:0050918">
    <property type="term" value="P:positive chemotaxis"/>
    <property type="evidence" value="ECO:0007669"/>
    <property type="project" value="TreeGrafter"/>
</dbReference>
<keyword evidence="15" id="KW-0966">Cell projection</keyword>
<evidence type="ECO:0000313" key="14">
    <source>
        <dbReference type="EMBL" id="KXV08523.1"/>
    </source>
</evidence>
<keyword evidence="8" id="KW-0283">Flagellar rotation</keyword>
<dbReference type="Pfam" id="PF02154">
    <property type="entry name" value="FliM"/>
    <property type="match status" value="1"/>
</dbReference>
<name>A0A149RY53_GLUOY</name>
<dbReference type="InterPro" id="IPR028976">
    <property type="entry name" value="CheC-like_sf"/>
</dbReference>
<dbReference type="PATRIC" id="fig|442.5.peg.1163"/>
<dbReference type="CDD" id="cd17908">
    <property type="entry name" value="FliM"/>
    <property type="match status" value="1"/>
</dbReference>
<evidence type="ECO:0000256" key="11">
    <source>
        <dbReference type="ARBA" id="ARBA00025044"/>
    </source>
</evidence>
<evidence type="ECO:0000313" key="17">
    <source>
        <dbReference type="Proteomes" id="UP000075655"/>
    </source>
</evidence>
<feature type="domain" description="Flagellar motor switch protein FliN-like C-terminal" evidence="13">
    <location>
        <begin position="289"/>
        <end position="359"/>
    </location>
</feature>
<evidence type="ECO:0000256" key="2">
    <source>
        <dbReference type="ARBA" id="ARBA00004417"/>
    </source>
</evidence>
<dbReference type="NCBIfam" id="TIGR01397">
    <property type="entry name" value="fliM_switch"/>
    <property type="match status" value="1"/>
</dbReference>
<dbReference type="InterPro" id="IPR001689">
    <property type="entry name" value="Flag_FliM"/>
</dbReference>
<dbReference type="SUPFAM" id="SSF103039">
    <property type="entry name" value="CheC-like"/>
    <property type="match status" value="1"/>
</dbReference>
<comment type="caution">
    <text evidence="15">The sequence shown here is derived from an EMBL/GenBank/DDBJ whole genome shotgun (WGS) entry which is preliminary data.</text>
</comment>
<comment type="similarity">
    <text evidence="3">Belongs to the FliM family.</text>
</comment>
<dbReference type="EMBL" id="LHZG01000148">
    <property type="protein sequence ID" value="KXV19393.1"/>
    <property type="molecule type" value="Genomic_DNA"/>
</dbReference>
<dbReference type="Gene3D" id="3.40.1550.10">
    <property type="entry name" value="CheC-like"/>
    <property type="match status" value="1"/>
</dbReference>
<evidence type="ECO:0000256" key="1">
    <source>
        <dbReference type="ARBA" id="ARBA00004117"/>
    </source>
</evidence>
<gene>
    <name evidence="15" type="primary">fliM</name>
    <name evidence="14" type="ORF">AD931_06345</name>
    <name evidence="15" type="ORF">AD934_04740</name>
</gene>
<dbReference type="GO" id="GO:0005886">
    <property type="term" value="C:plasma membrane"/>
    <property type="evidence" value="ECO:0007669"/>
    <property type="project" value="UniProtKB-SubCell"/>
</dbReference>
<dbReference type="Proteomes" id="UP000075655">
    <property type="component" value="Unassembled WGS sequence"/>
</dbReference>
<evidence type="ECO:0000313" key="15">
    <source>
        <dbReference type="EMBL" id="KXV19393.1"/>
    </source>
</evidence>
<dbReference type="RefSeq" id="WP_052327455.1">
    <property type="nucleotide sequence ID" value="NZ_JBDNNL010000012.1"/>
</dbReference>
<proteinExistence type="inferred from homology"/>
<evidence type="ECO:0000256" key="8">
    <source>
        <dbReference type="ARBA" id="ARBA00022779"/>
    </source>
</evidence>
<dbReference type="SUPFAM" id="SSF101801">
    <property type="entry name" value="Surface presentation of antigens (SPOA)"/>
    <property type="match status" value="1"/>
</dbReference>
<keyword evidence="7" id="KW-0997">Cell inner membrane</keyword>
<dbReference type="EMBL" id="LHZD01000018">
    <property type="protein sequence ID" value="KXV08523.1"/>
    <property type="molecule type" value="Genomic_DNA"/>
</dbReference>
<dbReference type="GO" id="GO:0003774">
    <property type="term" value="F:cytoskeletal motor activity"/>
    <property type="evidence" value="ECO:0007669"/>
    <property type="project" value="InterPro"/>
</dbReference>
<keyword evidence="15" id="KW-0969">Cilium</keyword>
<evidence type="ECO:0000256" key="6">
    <source>
        <dbReference type="ARBA" id="ARBA00022500"/>
    </source>
</evidence>
<dbReference type="AlphaFoldDB" id="A0A149RY53"/>
<reference evidence="16 17" key="1">
    <citation type="submission" date="2015-06" db="EMBL/GenBank/DDBJ databases">
        <title>Improved classification and identification of acetic acid bacteria using matrix-assisted laser desorption/ionization time-of-flight mass spectrometry; Gluconobacter nephelii and Gluconobacter uchimurae are later heterotypic synonyms of Gluconobacter japonicus and Gluconobacter oxydans, respectively.</title>
        <authorList>
            <person name="Li L."/>
            <person name="Cleenwerck I."/>
            <person name="De Vuyst L."/>
            <person name="Vandamme P."/>
        </authorList>
    </citation>
    <scope>NUCLEOTIDE SEQUENCE [LARGE SCALE GENOMIC DNA]</scope>
    <source>
        <strain evidence="14 16">LMG 1386</strain>
        <strain evidence="15 17">LMG 1676</strain>
    </source>
</reference>
<sequence length="372" mass="40773">MSDDRQADTAFADQGTDIPAAAFPLSGQGMAGLGHDSDEDHVLSQAEIDSFFGKDSVVTGAADSSGIERVVSTSGVSSERLPMLEVVFDRFTRILTTSLRNFTSDNVEASMDRLGSQRFGDYLENVPGQAMFAVFKAEEWDNYGVVVLSSSLIYSIVDALLGGHVRGDSALTAPASRQTGRHHTAIERALIEPMVRIILDDLETSFSPLCAVNFHFERLEMNSRFAMICRAGNGVVTARFGIDMEGRGGDVDIVLPHATLEPVRDILLQQFMGEKFGHDGIWENHLARELWQTDLTLDAVLEEQTMNLKDIMKLAPGDQLVLRRKPDAPVSLRCGEHVLFTGRVGRKQGQVAVKIEDVLNQKPGTDRATSYS</sequence>
<evidence type="ECO:0000313" key="16">
    <source>
        <dbReference type="Proteomes" id="UP000075394"/>
    </source>
</evidence>
<keyword evidence="10" id="KW-0975">Bacterial flagellum</keyword>
<dbReference type="InterPro" id="IPR036429">
    <property type="entry name" value="SpoA-like_sf"/>
</dbReference>
<dbReference type="PANTHER" id="PTHR30034:SF3">
    <property type="entry name" value="FLAGELLAR MOTOR SWITCH PROTEIN FLIM"/>
    <property type="match status" value="1"/>
</dbReference>
<protein>
    <recommendedName>
        <fullName evidence="4 12">Flagellar motor switch protein FliM</fullName>
    </recommendedName>
</protein>
<evidence type="ECO:0000256" key="9">
    <source>
        <dbReference type="ARBA" id="ARBA00023136"/>
    </source>
</evidence>
<keyword evidence="6" id="KW-0145">Chemotaxis</keyword>
<dbReference type="GO" id="GO:0071978">
    <property type="term" value="P:bacterial-type flagellum-dependent swarming motility"/>
    <property type="evidence" value="ECO:0007669"/>
    <property type="project" value="TreeGrafter"/>
</dbReference>
<comment type="function">
    <text evidence="11">FliM is one of three proteins (FliG, FliN, FliM) that forms the rotor-mounted switch complex (C ring), located at the base of the basal body. This complex interacts with the CheY and CheZ chemotaxis proteins, in addition to contacting components of the motor that determine the direction of flagellar rotation.</text>
</comment>
<keyword evidence="5" id="KW-1003">Cell membrane</keyword>
<keyword evidence="9" id="KW-0472">Membrane</keyword>
<accession>A0A149RY53</accession>
<dbReference type="Gene3D" id="2.30.330.10">
    <property type="entry name" value="SpoA-like"/>
    <property type="match status" value="1"/>
</dbReference>
<evidence type="ECO:0000256" key="12">
    <source>
        <dbReference type="NCBIfam" id="TIGR01397"/>
    </source>
</evidence>
<evidence type="ECO:0000256" key="10">
    <source>
        <dbReference type="ARBA" id="ARBA00023143"/>
    </source>
</evidence>
<keyword evidence="15" id="KW-0282">Flagellum</keyword>
<evidence type="ECO:0000256" key="3">
    <source>
        <dbReference type="ARBA" id="ARBA00011049"/>
    </source>
</evidence>
<organism evidence="15 17">
    <name type="scientific">Gluconobacter oxydans</name>
    <name type="common">Gluconobacter suboxydans</name>
    <dbReference type="NCBI Taxonomy" id="442"/>
    <lineage>
        <taxon>Bacteria</taxon>
        <taxon>Pseudomonadati</taxon>
        <taxon>Pseudomonadota</taxon>
        <taxon>Alphaproteobacteria</taxon>
        <taxon>Acetobacterales</taxon>
        <taxon>Acetobacteraceae</taxon>
        <taxon>Gluconobacter</taxon>
    </lineage>
</organism>